<evidence type="ECO:0000313" key="2">
    <source>
        <dbReference type="EMBL" id="EQA72776.1"/>
    </source>
</evidence>
<sequence>MALSKVIKEIYFDLLLMILGTLSNFLVWNSEILFLSKIGLMKNETHRSIRETVLKNIL</sequence>
<gene>
    <name evidence="2" type="ORF">LEP1GSC059_2430</name>
</gene>
<dbReference type="AlphaFoldDB" id="T0GZQ7"/>
<reference evidence="2 3" key="1">
    <citation type="submission" date="2013-05" db="EMBL/GenBank/DDBJ databases">
        <authorList>
            <person name="Harkins D.M."/>
            <person name="Durkin A.S."/>
            <person name="Brinkac L.M."/>
            <person name="Haft D.H."/>
            <person name="Selengut J.D."/>
            <person name="Sanka R."/>
            <person name="DePew J."/>
            <person name="Purushe J."/>
            <person name="Hartskeerl R.A."/>
            <person name="Ahmed A."/>
            <person name="van der Linden H."/>
            <person name="Goris M.G.A."/>
            <person name="Vinetz J.M."/>
            <person name="Sutton G.G."/>
            <person name="Nierman W.C."/>
            <person name="Fouts D.E."/>
        </authorList>
    </citation>
    <scope>NUCLEOTIDE SEQUENCE [LARGE SCALE GENOMIC DNA]</scope>
    <source>
        <strain evidence="2 3">CZ214</strain>
    </source>
</reference>
<organism evidence="2 3">
    <name type="scientific">Leptospira noguchii serovar Panama str. CZ214</name>
    <dbReference type="NCBI Taxonomy" id="1001595"/>
    <lineage>
        <taxon>Bacteria</taxon>
        <taxon>Pseudomonadati</taxon>
        <taxon>Spirochaetota</taxon>
        <taxon>Spirochaetia</taxon>
        <taxon>Leptospirales</taxon>
        <taxon>Leptospiraceae</taxon>
        <taxon>Leptospira</taxon>
    </lineage>
</organism>
<protein>
    <submittedName>
        <fullName evidence="2">Uncharacterized protein</fullName>
    </submittedName>
</protein>
<keyword evidence="1" id="KW-0812">Transmembrane</keyword>
<name>T0GZQ7_9LEPT</name>
<accession>T0GZQ7</accession>
<evidence type="ECO:0000313" key="3">
    <source>
        <dbReference type="Proteomes" id="UP000015442"/>
    </source>
</evidence>
<dbReference type="EMBL" id="AKWY02000014">
    <property type="protein sequence ID" value="EQA72776.1"/>
    <property type="molecule type" value="Genomic_DNA"/>
</dbReference>
<keyword evidence="1" id="KW-0472">Membrane</keyword>
<comment type="caution">
    <text evidence="2">The sequence shown here is derived from an EMBL/GenBank/DDBJ whole genome shotgun (WGS) entry which is preliminary data.</text>
</comment>
<proteinExistence type="predicted"/>
<feature type="transmembrane region" description="Helical" evidence="1">
    <location>
        <begin position="14"/>
        <end position="35"/>
    </location>
</feature>
<keyword evidence="1" id="KW-1133">Transmembrane helix</keyword>
<evidence type="ECO:0000256" key="1">
    <source>
        <dbReference type="SAM" id="Phobius"/>
    </source>
</evidence>
<dbReference type="Proteomes" id="UP000015442">
    <property type="component" value="Unassembled WGS sequence"/>
</dbReference>